<dbReference type="EMBL" id="QCZI01000004">
    <property type="protein sequence ID" value="PWA06185.1"/>
    <property type="molecule type" value="Genomic_DNA"/>
</dbReference>
<comment type="caution">
    <text evidence="3">The sequence shown here is derived from an EMBL/GenBank/DDBJ whole genome shotgun (WGS) entry which is preliminary data.</text>
</comment>
<name>A0A2U1JMF5_9FLAO</name>
<evidence type="ECO:0000256" key="1">
    <source>
        <dbReference type="SAM" id="SignalP"/>
    </source>
</evidence>
<feature type="domain" description="DUF2147" evidence="2">
    <location>
        <begin position="26"/>
        <end position="141"/>
    </location>
</feature>
<keyword evidence="4" id="KW-1185">Reference proteome</keyword>
<dbReference type="AlphaFoldDB" id="A0A2U1JMF5"/>
<dbReference type="Proteomes" id="UP000245449">
    <property type="component" value="Unassembled WGS sequence"/>
</dbReference>
<evidence type="ECO:0000313" key="3">
    <source>
        <dbReference type="EMBL" id="PWA06185.1"/>
    </source>
</evidence>
<feature type="signal peptide" evidence="1">
    <location>
        <begin position="1"/>
        <end position="19"/>
    </location>
</feature>
<dbReference type="PANTHER" id="PTHR36919:SF3">
    <property type="entry name" value="BLL5882 PROTEIN"/>
    <property type="match status" value="1"/>
</dbReference>
<dbReference type="RefSeq" id="WP_116724188.1">
    <property type="nucleotide sequence ID" value="NZ_QCZI01000004.1"/>
</dbReference>
<keyword evidence="1" id="KW-0732">Signal</keyword>
<evidence type="ECO:0000259" key="2">
    <source>
        <dbReference type="Pfam" id="PF09917"/>
    </source>
</evidence>
<accession>A0A2U1JMF5</accession>
<dbReference type="Gene3D" id="2.40.128.520">
    <property type="match status" value="1"/>
</dbReference>
<sequence length="147" mass="16905">MKNRILCILVSLFSMVFYAQNKTIIGKWNSIHEETGKIISVVEIYEENNKIYGKVCEISNPKSRSLLCENCSGEDKNKPFLGLVVIKGLQKNENQYSDGDILDPESGRLYNCDITLIDQDNIKVRGYLGISFFGRTQYWQRVKNNQN</sequence>
<organism evidence="3 4">
    <name type="scientific">Flavobacterium psychrotolerans</name>
    <dbReference type="NCBI Taxonomy" id="2169410"/>
    <lineage>
        <taxon>Bacteria</taxon>
        <taxon>Pseudomonadati</taxon>
        <taxon>Bacteroidota</taxon>
        <taxon>Flavobacteriia</taxon>
        <taxon>Flavobacteriales</taxon>
        <taxon>Flavobacteriaceae</taxon>
        <taxon>Flavobacterium</taxon>
    </lineage>
</organism>
<protein>
    <submittedName>
        <fullName evidence="3">DUF2147 domain-containing protein</fullName>
    </submittedName>
</protein>
<dbReference type="Pfam" id="PF09917">
    <property type="entry name" value="DUF2147"/>
    <property type="match status" value="1"/>
</dbReference>
<reference evidence="3 4" key="1">
    <citation type="submission" date="2018-04" db="EMBL/GenBank/DDBJ databases">
        <title>Flavobacterium sp. nov., isolated from glacier ice.</title>
        <authorList>
            <person name="Liu Q."/>
            <person name="Xin Y.-H."/>
        </authorList>
    </citation>
    <scope>NUCLEOTIDE SEQUENCE [LARGE SCALE GENOMIC DNA]</scope>
    <source>
        <strain evidence="3 4">RB1R5</strain>
    </source>
</reference>
<dbReference type="PANTHER" id="PTHR36919">
    <property type="entry name" value="BLR1215 PROTEIN"/>
    <property type="match status" value="1"/>
</dbReference>
<evidence type="ECO:0000313" key="4">
    <source>
        <dbReference type="Proteomes" id="UP000245449"/>
    </source>
</evidence>
<feature type="chain" id="PRO_5015434055" evidence="1">
    <location>
        <begin position="20"/>
        <end position="147"/>
    </location>
</feature>
<dbReference type="OrthoDB" id="9814399at2"/>
<proteinExistence type="predicted"/>
<dbReference type="InterPro" id="IPR019223">
    <property type="entry name" value="DUF2147"/>
</dbReference>
<gene>
    <name evidence="3" type="ORF">DB895_04610</name>
</gene>